<name>A0A4C1ZU49_EUMVA</name>
<feature type="domain" description="DUF4704" evidence="1">
    <location>
        <begin position="13"/>
        <end position="107"/>
    </location>
</feature>
<reference evidence="2 3" key="1">
    <citation type="journal article" date="2019" name="Commun. Biol.">
        <title>The bagworm genome reveals a unique fibroin gene that provides high tensile strength.</title>
        <authorList>
            <person name="Kono N."/>
            <person name="Nakamura H."/>
            <person name="Ohtoshi R."/>
            <person name="Tomita M."/>
            <person name="Numata K."/>
            <person name="Arakawa K."/>
        </authorList>
    </citation>
    <scope>NUCLEOTIDE SEQUENCE [LARGE SCALE GENOMIC DNA]</scope>
</reference>
<sequence length="138" mass="15619">MHEDEPARRFATLISLMSEHPSLWCPLSMLKVASGRYSKLLASESQMIRLQALKLLGFFLSTIHTSVNMTMSPHNHGTYWRCGWRGGGLALPVYNALYELLTEHVQQVLNTPSGAKLASAYPSVDKRFCSHVYIYIYI</sequence>
<gene>
    <name evidence="2" type="primary">rg</name>
    <name evidence="2" type="ORF">EVAR_77233_1</name>
</gene>
<evidence type="ECO:0000313" key="3">
    <source>
        <dbReference type="Proteomes" id="UP000299102"/>
    </source>
</evidence>
<dbReference type="OrthoDB" id="26681at2759"/>
<evidence type="ECO:0000259" key="1">
    <source>
        <dbReference type="Pfam" id="PF15787"/>
    </source>
</evidence>
<evidence type="ECO:0000313" key="2">
    <source>
        <dbReference type="EMBL" id="GBP91996.1"/>
    </source>
</evidence>
<organism evidence="2 3">
    <name type="scientific">Eumeta variegata</name>
    <name type="common">Bagworm moth</name>
    <name type="synonym">Eumeta japonica</name>
    <dbReference type="NCBI Taxonomy" id="151549"/>
    <lineage>
        <taxon>Eukaryota</taxon>
        <taxon>Metazoa</taxon>
        <taxon>Ecdysozoa</taxon>
        <taxon>Arthropoda</taxon>
        <taxon>Hexapoda</taxon>
        <taxon>Insecta</taxon>
        <taxon>Pterygota</taxon>
        <taxon>Neoptera</taxon>
        <taxon>Endopterygota</taxon>
        <taxon>Lepidoptera</taxon>
        <taxon>Glossata</taxon>
        <taxon>Ditrysia</taxon>
        <taxon>Tineoidea</taxon>
        <taxon>Psychidae</taxon>
        <taxon>Oiketicinae</taxon>
        <taxon>Eumeta</taxon>
    </lineage>
</organism>
<keyword evidence="3" id="KW-1185">Reference proteome</keyword>
<dbReference type="InterPro" id="IPR031570">
    <property type="entry name" value="NBEA/BDCP_DUF4704"/>
</dbReference>
<accession>A0A4C1ZU49</accession>
<comment type="caution">
    <text evidence="2">The sequence shown here is derived from an EMBL/GenBank/DDBJ whole genome shotgun (WGS) entry which is preliminary data.</text>
</comment>
<dbReference type="AlphaFoldDB" id="A0A4C1ZU49"/>
<dbReference type="Pfam" id="PF15787">
    <property type="entry name" value="DUF4704"/>
    <property type="match status" value="1"/>
</dbReference>
<dbReference type="Proteomes" id="UP000299102">
    <property type="component" value="Unassembled WGS sequence"/>
</dbReference>
<protein>
    <submittedName>
        <fullName evidence="2">Neurobeachin</fullName>
    </submittedName>
</protein>
<proteinExistence type="predicted"/>
<dbReference type="EMBL" id="BGZK01002230">
    <property type="protein sequence ID" value="GBP91996.1"/>
    <property type="molecule type" value="Genomic_DNA"/>
</dbReference>